<name>A0A1I6I982_9EURY</name>
<evidence type="ECO:0000313" key="2">
    <source>
        <dbReference type="Proteomes" id="UP000243250"/>
    </source>
</evidence>
<dbReference type="OrthoDB" id="229248at2157"/>
<dbReference type="AlphaFoldDB" id="A0A1I6I982"/>
<evidence type="ECO:0008006" key="3">
    <source>
        <dbReference type="Google" id="ProtNLM"/>
    </source>
</evidence>
<dbReference type="EMBL" id="FOYS01000005">
    <property type="protein sequence ID" value="SFR63219.1"/>
    <property type="molecule type" value="Genomic_DNA"/>
</dbReference>
<keyword evidence="2" id="KW-1185">Reference proteome</keyword>
<dbReference type="Proteomes" id="UP000243250">
    <property type="component" value="Unassembled WGS sequence"/>
</dbReference>
<gene>
    <name evidence="1" type="ORF">SAMN04488124_2871</name>
</gene>
<organism evidence="1 2">
    <name type="scientific">Halogeometricum limi</name>
    <dbReference type="NCBI Taxonomy" id="555875"/>
    <lineage>
        <taxon>Archaea</taxon>
        <taxon>Methanobacteriati</taxon>
        <taxon>Methanobacteriota</taxon>
        <taxon>Stenosarchaea group</taxon>
        <taxon>Halobacteria</taxon>
        <taxon>Halobacteriales</taxon>
        <taxon>Haloferacaceae</taxon>
        <taxon>Halogeometricum</taxon>
    </lineage>
</organism>
<dbReference type="RefSeq" id="WP_089882193.1">
    <property type="nucleotide sequence ID" value="NZ_FOYS01000005.1"/>
</dbReference>
<protein>
    <recommendedName>
        <fullName evidence="3">PRC-barrel domain-containing protein</fullName>
    </recommendedName>
</protein>
<evidence type="ECO:0000313" key="1">
    <source>
        <dbReference type="EMBL" id="SFR63219.1"/>
    </source>
</evidence>
<accession>A0A1I6I982</accession>
<reference evidence="2" key="1">
    <citation type="submission" date="2016-10" db="EMBL/GenBank/DDBJ databases">
        <authorList>
            <person name="Varghese N."/>
            <person name="Submissions S."/>
        </authorList>
    </citation>
    <scope>NUCLEOTIDE SEQUENCE [LARGE SCALE GENOMIC DNA]</scope>
    <source>
        <strain evidence="2">CGMCC 1.8711</strain>
    </source>
</reference>
<proteinExistence type="predicted"/>
<sequence length="79" mass="8510">MATTVTDDETGKSVVDSDGNKIGVVSAVEHGTAHVDPDPGLTDKLLAKLGWDSSDDEDYPLQEARIDVITDDEIRLKDL</sequence>